<reference evidence="2" key="2">
    <citation type="submission" date="2021-08" db="EMBL/GenBank/DDBJ databases">
        <authorList>
            <person name="Tani A."/>
            <person name="Ola A."/>
            <person name="Ogura Y."/>
            <person name="Katsura K."/>
            <person name="Hayashi T."/>
        </authorList>
    </citation>
    <scope>NUCLEOTIDE SEQUENCE</scope>
    <source>
        <strain evidence="2">DSM 17168</strain>
    </source>
</reference>
<proteinExistence type="predicted"/>
<keyword evidence="3" id="KW-1185">Reference proteome</keyword>
<sequence length="172" mass="18387">MAGGSDRPIRLIRARQAPARTRGCDAAAAAKPVILPFRPHSVPRPDGRVMRHAALILPVGAAALAAMGWYALAQEAAEPAAAVQTQSVRISQAAQTCLSPGDLREAVAEKRVVEPVAAIRAARTAVPRAEIVRANLCRRDETLVYMLTALRRDGQFVHVMVDARSGQVAGQW</sequence>
<reference evidence="2" key="1">
    <citation type="journal article" date="2021" name="Front. Microbiol.">
        <title>Comprehensive Comparative Genomics and Phenotyping of Methylobacterium Species.</title>
        <authorList>
            <person name="Alessa O."/>
            <person name="Ogura Y."/>
            <person name="Fujitani Y."/>
            <person name="Takami H."/>
            <person name="Hayashi T."/>
            <person name="Sahin N."/>
            <person name="Tani A."/>
        </authorList>
    </citation>
    <scope>NUCLEOTIDE SEQUENCE</scope>
    <source>
        <strain evidence="2">DSM 17168</strain>
    </source>
</reference>
<dbReference type="Proteomes" id="UP001055153">
    <property type="component" value="Unassembled WGS sequence"/>
</dbReference>
<accession>A0ABQ4S979</accession>
<comment type="caution">
    <text evidence="2">The sequence shown here is derived from an EMBL/GenBank/DDBJ whole genome shotgun (WGS) entry which is preliminary data.</text>
</comment>
<organism evidence="2 3">
    <name type="scientific">Methylobacterium isbiliense</name>
    <dbReference type="NCBI Taxonomy" id="315478"/>
    <lineage>
        <taxon>Bacteria</taxon>
        <taxon>Pseudomonadati</taxon>
        <taxon>Pseudomonadota</taxon>
        <taxon>Alphaproteobacteria</taxon>
        <taxon>Hyphomicrobiales</taxon>
        <taxon>Methylobacteriaceae</taxon>
        <taxon>Methylobacterium</taxon>
    </lineage>
</organism>
<dbReference type="Pfam" id="PF03413">
    <property type="entry name" value="PepSY"/>
    <property type="match status" value="1"/>
</dbReference>
<name>A0ABQ4S979_9HYPH</name>
<evidence type="ECO:0000313" key="2">
    <source>
        <dbReference type="EMBL" id="GJD99729.1"/>
    </source>
</evidence>
<gene>
    <name evidence="2" type="ORF">GMJLKIPL_1647</name>
</gene>
<protein>
    <recommendedName>
        <fullName evidence="1">PepSY domain-containing protein</fullName>
    </recommendedName>
</protein>
<dbReference type="EMBL" id="BPQQ01000018">
    <property type="protein sequence ID" value="GJD99729.1"/>
    <property type="molecule type" value="Genomic_DNA"/>
</dbReference>
<feature type="domain" description="PepSY" evidence="1">
    <location>
        <begin position="118"/>
        <end position="172"/>
    </location>
</feature>
<evidence type="ECO:0000259" key="1">
    <source>
        <dbReference type="Pfam" id="PF03413"/>
    </source>
</evidence>
<evidence type="ECO:0000313" key="3">
    <source>
        <dbReference type="Proteomes" id="UP001055153"/>
    </source>
</evidence>
<dbReference type="InterPro" id="IPR025711">
    <property type="entry name" value="PepSY"/>
</dbReference>